<dbReference type="EMBL" id="FNMU01000003">
    <property type="protein sequence ID" value="SDW54471.1"/>
    <property type="molecule type" value="Genomic_DNA"/>
</dbReference>
<evidence type="ECO:0000313" key="4">
    <source>
        <dbReference type="EMBL" id="SDW54471.1"/>
    </source>
</evidence>
<dbReference type="EMBL" id="RJJG01000003">
    <property type="protein sequence ID" value="RNI09722.1"/>
    <property type="molecule type" value="Genomic_DNA"/>
</dbReference>
<evidence type="ECO:0000256" key="1">
    <source>
        <dbReference type="ARBA" id="ARBA00009350"/>
    </source>
</evidence>
<reference evidence="4 5" key="1">
    <citation type="submission" date="2016-10" db="EMBL/GenBank/DDBJ databases">
        <authorList>
            <person name="de Groot N.N."/>
        </authorList>
    </citation>
    <scope>NUCLEOTIDE SEQUENCE [LARGE SCALE GENOMIC DNA]</scope>
    <source>
        <strain evidence="4 5">Z-7982</strain>
    </source>
</reference>
<dbReference type="Pfam" id="PF02001">
    <property type="entry name" value="DUF134"/>
    <property type="match status" value="1"/>
</dbReference>
<evidence type="ECO:0000313" key="6">
    <source>
        <dbReference type="Proteomes" id="UP000267921"/>
    </source>
</evidence>
<dbReference type="GeneID" id="30583455"/>
<protein>
    <submittedName>
        <fullName evidence="3">DUF134 domain-containing protein</fullName>
    </submittedName>
</protein>
<feature type="compositionally biased region" description="Gly residues" evidence="2">
    <location>
        <begin position="97"/>
        <end position="123"/>
    </location>
</feature>
<comment type="similarity">
    <text evidence="1">Belongs to the UPF0251 family.</text>
</comment>
<sequence>MVRPRKKRMVGFHHRCRRFNPDDTNESMPVVDVGVDELESMRLNILEKLSQGQAAQKMGVHQSTFQRTLRRGLEKVTDALVNGKSISLEGGELNMPGGDGTGPDGNGPIGARGQGRRGGGNRPGRGAAVPQNCRCPSCGHLEPHQSGVPCSQAKCPECGSQMVRG</sequence>
<feature type="region of interest" description="Disordered" evidence="2">
    <location>
        <begin position="88"/>
        <end position="133"/>
    </location>
</feature>
<evidence type="ECO:0000313" key="3">
    <source>
        <dbReference type="EMBL" id="RNI09722.1"/>
    </source>
</evidence>
<dbReference type="Proteomes" id="UP000198669">
    <property type="component" value="Unassembled WGS sequence"/>
</dbReference>
<gene>
    <name evidence="3" type="ORF">EFE40_03475</name>
    <name evidence="4" type="ORF">SAMN04515625_1156</name>
</gene>
<evidence type="ECO:0000256" key="2">
    <source>
        <dbReference type="SAM" id="MobiDB-lite"/>
    </source>
</evidence>
<evidence type="ECO:0000313" key="5">
    <source>
        <dbReference type="Proteomes" id="UP000198669"/>
    </source>
</evidence>
<reference evidence="3 6" key="2">
    <citation type="submission" date="2018-10" db="EMBL/GenBank/DDBJ databases">
        <title>Cultivation of a novel Methanohalophilus strain from Kebrit Deep of the Red Sea and a genomic comparison of members of the genus Methanohalophilus.</title>
        <authorList>
            <person name="Guan Y."/>
            <person name="Ngugi D.K."/>
            <person name="Stingl U."/>
        </authorList>
    </citation>
    <scope>NUCLEOTIDE SEQUENCE [LARGE SCALE GENOMIC DNA]</scope>
    <source>
        <strain evidence="3 6">DSM 3094</strain>
    </source>
</reference>
<dbReference type="Proteomes" id="UP000267921">
    <property type="component" value="Unassembled WGS sequence"/>
</dbReference>
<dbReference type="InterPro" id="IPR002852">
    <property type="entry name" value="UPF0251"/>
</dbReference>
<dbReference type="OrthoDB" id="74471at2157"/>
<accession>A0A1H2UE90</accession>
<dbReference type="PANTHER" id="PTHR37478:SF2">
    <property type="entry name" value="UPF0251 PROTEIN TK0562"/>
    <property type="match status" value="1"/>
</dbReference>
<dbReference type="RefSeq" id="WP_072561653.1">
    <property type="nucleotide sequence ID" value="NZ_CP017921.1"/>
</dbReference>
<name>A0A1H2UE90_9EURY</name>
<organism evidence="4 5">
    <name type="scientific">Methanohalophilus halophilus</name>
    <dbReference type="NCBI Taxonomy" id="2177"/>
    <lineage>
        <taxon>Archaea</taxon>
        <taxon>Methanobacteriati</taxon>
        <taxon>Methanobacteriota</taxon>
        <taxon>Stenosarchaea group</taxon>
        <taxon>Methanomicrobia</taxon>
        <taxon>Methanosarcinales</taxon>
        <taxon>Methanosarcinaceae</taxon>
        <taxon>Methanohalophilus</taxon>
    </lineage>
</organism>
<dbReference type="PANTHER" id="PTHR37478">
    <property type="match status" value="1"/>
</dbReference>
<dbReference type="AlphaFoldDB" id="A0A1H2UE90"/>
<proteinExistence type="inferred from homology"/>